<reference evidence="1" key="2">
    <citation type="submission" date="2015-06" db="UniProtKB">
        <authorList>
            <consortium name="EnsemblMetazoa"/>
        </authorList>
    </citation>
    <scope>IDENTIFICATION</scope>
</reference>
<dbReference type="Proteomes" id="UP000015104">
    <property type="component" value="Unassembled WGS sequence"/>
</dbReference>
<dbReference type="EnsemblMetazoa" id="tetur09g04340.1">
    <property type="protein sequence ID" value="tetur09g04340.1"/>
    <property type="gene ID" value="tetur09g04340"/>
</dbReference>
<sequence length="97" mass="10985">MLLDILLSIYSLSWTVKDVISLLNQQVSLTFVYPVFAICFHLNHSITGKGYGVINGLIINIFKIKCDSLTCGCLVKKNTTWWSNGQDLDNSITWTWV</sequence>
<dbReference type="AlphaFoldDB" id="T1KDV6"/>
<protein>
    <submittedName>
        <fullName evidence="1">Uncharacterized protein</fullName>
    </submittedName>
</protein>
<dbReference type="HOGENOM" id="CLU_2349400_0_0_1"/>
<evidence type="ECO:0000313" key="2">
    <source>
        <dbReference type="Proteomes" id="UP000015104"/>
    </source>
</evidence>
<proteinExistence type="predicted"/>
<organism evidence="1 2">
    <name type="scientific">Tetranychus urticae</name>
    <name type="common">Two-spotted spider mite</name>
    <dbReference type="NCBI Taxonomy" id="32264"/>
    <lineage>
        <taxon>Eukaryota</taxon>
        <taxon>Metazoa</taxon>
        <taxon>Ecdysozoa</taxon>
        <taxon>Arthropoda</taxon>
        <taxon>Chelicerata</taxon>
        <taxon>Arachnida</taxon>
        <taxon>Acari</taxon>
        <taxon>Acariformes</taxon>
        <taxon>Trombidiformes</taxon>
        <taxon>Prostigmata</taxon>
        <taxon>Eleutherengona</taxon>
        <taxon>Raphignathae</taxon>
        <taxon>Tetranychoidea</taxon>
        <taxon>Tetranychidae</taxon>
        <taxon>Tetranychus</taxon>
    </lineage>
</organism>
<dbReference type="EMBL" id="CAEY01002027">
    <property type="status" value="NOT_ANNOTATED_CDS"/>
    <property type="molecule type" value="Genomic_DNA"/>
</dbReference>
<reference evidence="2" key="1">
    <citation type="submission" date="2011-08" db="EMBL/GenBank/DDBJ databases">
        <authorList>
            <person name="Rombauts S."/>
        </authorList>
    </citation>
    <scope>NUCLEOTIDE SEQUENCE</scope>
    <source>
        <strain evidence="2">London</strain>
    </source>
</reference>
<accession>T1KDV6</accession>
<keyword evidence="2" id="KW-1185">Reference proteome</keyword>
<evidence type="ECO:0000313" key="1">
    <source>
        <dbReference type="EnsemblMetazoa" id="tetur09g04340.1"/>
    </source>
</evidence>
<name>T1KDV6_TETUR</name>